<evidence type="ECO:0000313" key="1">
    <source>
        <dbReference type="EMBL" id="KKL95860.1"/>
    </source>
</evidence>
<gene>
    <name evidence="1" type="ORF">LCGC14_1850370</name>
</gene>
<sequence>MRVEIVSVTITSNKCWLCSDKPWKYELEVATTYPGGQLTGKTTEIYTCQGCRDSMKIPEERIRVVRTRGVE</sequence>
<accession>A0A0F9IQ48</accession>
<comment type="caution">
    <text evidence="1">The sequence shown here is derived from an EMBL/GenBank/DDBJ whole genome shotgun (WGS) entry which is preliminary data.</text>
</comment>
<name>A0A0F9IQ48_9ZZZZ</name>
<organism evidence="1">
    <name type="scientific">marine sediment metagenome</name>
    <dbReference type="NCBI Taxonomy" id="412755"/>
    <lineage>
        <taxon>unclassified sequences</taxon>
        <taxon>metagenomes</taxon>
        <taxon>ecological metagenomes</taxon>
    </lineage>
</organism>
<dbReference type="AlphaFoldDB" id="A0A0F9IQ48"/>
<reference evidence="1" key="1">
    <citation type="journal article" date="2015" name="Nature">
        <title>Complex archaea that bridge the gap between prokaryotes and eukaryotes.</title>
        <authorList>
            <person name="Spang A."/>
            <person name="Saw J.H."/>
            <person name="Jorgensen S.L."/>
            <person name="Zaremba-Niedzwiedzka K."/>
            <person name="Martijn J."/>
            <person name="Lind A.E."/>
            <person name="van Eijk R."/>
            <person name="Schleper C."/>
            <person name="Guy L."/>
            <person name="Ettema T.J."/>
        </authorList>
    </citation>
    <scope>NUCLEOTIDE SEQUENCE</scope>
</reference>
<dbReference type="EMBL" id="LAZR01018578">
    <property type="protein sequence ID" value="KKL95860.1"/>
    <property type="molecule type" value="Genomic_DNA"/>
</dbReference>
<proteinExistence type="predicted"/>
<protein>
    <submittedName>
        <fullName evidence="1">Uncharacterized protein</fullName>
    </submittedName>
</protein>